<keyword evidence="17" id="KW-1185">Reference proteome</keyword>
<dbReference type="GO" id="GO:0008817">
    <property type="term" value="F:corrinoid adenosyltransferase activity"/>
    <property type="evidence" value="ECO:0007669"/>
    <property type="project" value="UniProtKB-EC"/>
</dbReference>
<evidence type="ECO:0000256" key="11">
    <source>
        <dbReference type="ARBA" id="ARBA00033354"/>
    </source>
</evidence>
<gene>
    <name evidence="16" type="ORF">ACFQ3W_19590</name>
</gene>
<evidence type="ECO:0000256" key="8">
    <source>
        <dbReference type="ARBA" id="ARBA00022840"/>
    </source>
</evidence>
<evidence type="ECO:0000256" key="3">
    <source>
        <dbReference type="ARBA" id="ARBA00012454"/>
    </source>
</evidence>
<feature type="domain" description="Cobalamin adenosyltransferase-like" evidence="15">
    <location>
        <begin position="3"/>
        <end position="167"/>
    </location>
</feature>
<dbReference type="InterPro" id="IPR016030">
    <property type="entry name" value="CblAdoTrfase-like"/>
</dbReference>
<dbReference type="EC" id="2.5.1.17" evidence="3 14"/>
<evidence type="ECO:0000259" key="15">
    <source>
        <dbReference type="Pfam" id="PF01923"/>
    </source>
</evidence>
<comment type="catalytic activity">
    <reaction evidence="12 14">
        <text>2 cob(II)yrinate a,c diamide + reduced [electron-transfer flavoprotein] + 2 ATP = 2 adenosylcob(III)yrinate a,c-diamide + 2 triphosphate + oxidized [electron-transfer flavoprotein] + 3 H(+)</text>
        <dbReference type="Rhea" id="RHEA:11528"/>
        <dbReference type="Rhea" id="RHEA-COMP:10685"/>
        <dbReference type="Rhea" id="RHEA-COMP:10686"/>
        <dbReference type="ChEBI" id="CHEBI:15378"/>
        <dbReference type="ChEBI" id="CHEBI:18036"/>
        <dbReference type="ChEBI" id="CHEBI:30616"/>
        <dbReference type="ChEBI" id="CHEBI:57692"/>
        <dbReference type="ChEBI" id="CHEBI:58307"/>
        <dbReference type="ChEBI" id="CHEBI:58503"/>
        <dbReference type="ChEBI" id="CHEBI:58537"/>
        <dbReference type="EC" id="2.5.1.17"/>
    </reaction>
</comment>
<comment type="caution">
    <text evidence="16">The sequence shown here is derived from an EMBL/GenBank/DDBJ whole genome shotgun (WGS) entry which is preliminary data.</text>
</comment>
<evidence type="ECO:0000256" key="4">
    <source>
        <dbReference type="ARBA" id="ARBA00020963"/>
    </source>
</evidence>
<organism evidence="16 17">
    <name type="scientific">Paenibacillus puldeungensis</name>
    <dbReference type="NCBI Taxonomy" id="696536"/>
    <lineage>
        <taxon>Bacteria</taxon>
        <taxon>Bacillati</taxon>
        <taxon>Bacillota</taxon>
        <taxon>Bacilli</taxon>
        <taxon>Bacillales</taxon>
        <taxon>Paenibacillaceae</taxon>
        <taxon>Paenibacillus</taxon>
    </lineage>
</organism>
<comment type="catalytic activity">
    <reaction evidence="13 14">
        <text>2 cob(II)alamin + reduced [electron-transfer flavoprotein] + 2 ATP = 2 adenosylcob(III)alamin + 2 triphosphate + oxidized [electron-transfer flavoprotein] + 3 H(+)</text>
        <dbReference type="Rhea" id="RHEA:28671"/>
        <dbReference type="Rhea" id="RHEA-COMP:10685"/>
        <dbReference type="Rhea" id="RHEA-COMP:10686"/>
        <dbReference type="ChEBI" id="CHEBI:15378"/>
        <dbReference type="ChEBI" id="CHEBI:16304"/>
        <dbReference type="ChEBI" id="CHEBI:18036"/>
        <dbReference type="ChEBI" id="CHEBI:18408"/>
        <dbReference type="ChEBI" id="CHEBI:30616"/>
        <dbReference type="ChEBI" id="CHEBI:57692"/>
        <dbReference type="ChEBI" id="CHEBI:58307"/>
        <dbReference type="EC" id="2.5.1.17"/>
    </reaction>
</comment>
<name>A0ABW3S206_9BACL</name>
<keyword evidence="8 14" id="KW-0067">ATP-binding</keyword>
<dbReference type="InterPro" id="IPR029499">
    <property type="entry name" value="PduO-typ"/>
</dbReference>
<comment type="pathway">
    <text evidence="1 14">Cofactor biosynthesis; adenosylcobalamin biosynthesis; adenosylcobalamin from cob(II)yrinate a,c-diamide: step 2/7.</text>
</comment>
<evidence type="ECO:0000256" key="10">
    <source>
        <dbReference type="ARBA" id="ARBA00033334"/>
    </source>
</evidence>
<accession>A0ABW3S206</accession>
<dbReference type="PANTHER" id="PTHR12213:SF0">
    <property type="entry name" value="CORRINOID ADENOSYLTRANSFERASE MMAB"/>
    <property type="match status" value="1"/>
</dbReference>
<keyword evidence="6 14" id="KW-0808">Transferase</keyword>
<evidence type="ECO:0000256" key="5">
    <source>
        <dbReference type="ARBA" id="ARBA00022573"/>
    </source>
</evidence>
<dbReference type="Proteomes" id="UP001597262">
    <property type="component" value="Unassembled WGS sequence"/>
</dbReference>
<evidence type="ECO:0000313" key="17">
    <source>
        <dbReference type="Proteomes" id="UP001597262"/>
    </source>
</evidence>
<dbReference type="EMBL" id="JBHTLM010000017">
    <property type="protein sequence ID" value="MFD1178485.1"/>
    <property type="molecule type" value="Genomic_DNA"/>
</dbReference>
<evidence type="ECO:0000256" key="7">
    <source>
        <dbReference type="ARBA" id="ARBA00022741"/>
    </source>
</evidence>
<evidence type="ECO:0000256" key="14">
    <source>
        <dbReference type="RuleBase" id="RU366026"/>
    </source>
</evidence>
<evidence type="ECO:0000313" key="16">
    <source>
        <dbReference type="EMBL" id="MFD1178485.1"/>
    </source>
</evidence>
<dbReference type="InterPro" id="IPR036451">
    <property type="entry name" value="CblAdoTrfase-like_sf"/>
</dbReference>
<sequence length="189" mass="21439">MPIYTRTGDQGQTSVIGGRVYKDDERVEAYGTIDELNSFVGQATSLASTAIFDDLREQLLQIMQELFDCGSDLAYVKLSESKYKVTPELGERLEAWIDRYESENPPLERFILPGGTPLASALHICRTVCRRAERRAITLSRKTEVNQDVVKYLNRLSDYFFAVARTANKRLQVPDVEYVRSGKVFGEKS</sequence>
<dbReference type="PANTHER" id="PTHR12213">
    <property type="entry name" value="CORRINOID ADENOSYLTRANSFERASE"/>
    <property type="match status" value="1"/>
</dbReference>
<keyword evidence="5 14" id="KW-0169">Cobalamin biosynthesis</keyword>
<evidence type="ECO:0000256" key="12">
    <source>
        <dbReference type="ARBA" id="ARBA00048555"/>
    </source>
</evidence>
<reference evidence="17" key="1">
    <citation type="journal article" date="2019" name="Int. J. Syst. Evol. Microbiol.">
        <title>The Global Catalogue of Microorganisms (GCM) 10K type strain sequencing project: providing services to taxonomists for standard genome sequencing and annotation.</title>
        <authorList>
            <consortium name="The Broad Institute Genomics Platform"/>
            <consortium name="The Broad Institute Genome Sequencing Center for Infectious Disease"/>
            <person name="Wu L."/>
            <person name="Ma J."/>
        </authorList>
    </citation>
    <scope>NUCLEOTIDE SEQUENCE [LARGE SCALE GENOMIC DNA]</scope>
    <source>
        <strain evidence="17">CCUG 59189</strain>
    </source>
</reference>
<evidence type="ECO:0000256" key="6">
    <source>
        <dbReference type="ARBA" id="ARBA00022679"/>
    </source>
</evidence>
<proteinExistence type="inferred from homology"/>
<dbReference type="Pfam" id="PF01923">
    <property type="entry name" value="Cob_adeno_trans"/>
    <property type="match status" value="1"/>
</dbReference>
<comment type="similarity">
    <text evidence="2 14">Belongs to the Cob(I)alamin adenosyltransferase family.</text>
</comment>
<dbReference type="Gene3D" id="1.20.1200.10">
    <property type="entry name" value="Cobalamin adenosyltransferase-like"/>
    <property type="match status" value="1"/>
</dbReference>
<protein>
    <recommendedName>
        <fullName evidence="4 14">Corrinoid adenosyltransferase</fullName>
        <ecNumber evidence="3 14">2.5.1.17</ecNumber>
    </recommendedName>
    <alternativeName>
        <fullName evidence="9 14">Cob(II)alamin adenosyltransferase</fullName>
    </alternativeName>
    <alternativeName>
        <fullName evidence="11 14">Cob(II)yrinic acid a,c-diamide adenosyltransferase</fullName>
    </alternativeName>
    <alternativeName>
        <fullName evidence="10 14">Cobinamide/cobalamin adenosyltransferase</fullName>
    </alternativeName>
</protein>
<evidence type="ECO:0000256" key="13">
    <source>
        <dbReference type="ARBA" id="ARBA00048692"/>
    </source>
</evidence>
<evidence type="ECO:0000256" key="2">
    <source>
        <dbReference type="ARBA" id="ARBA00007487"/>
    </source>
</evidence>
<keyword evidence="7 14" id="KW-0547">Nucleotide-binding</keyword>
<evidence type="ECO:0000256" key="1">
    <source>
        <dbReference type="ARBA" id="ARBA00005121"/>
    </source>
</evidence>
<dbReference type="RefSeq" id="WP_379320924.1">
    <property type="nucleotide sequence ID" value="NZ_JBHTLM010000017.1"/>
</dbReference>
<dbReference type="NCBIfam" id="TIGR00636">
    <property type="entry name" value="PduO_Nterm"/>
    <property type="match status" value="1"/>
</dbReference>
<dbReference type="SUPFAM" id="SSF89028">
    <property type="entry name" value="Cobalamin adenosyltransferase-like"/>
    <property type="match status" value="1"/>
</dbReference>
<evidence type="ECO:0000256" key="9">
    <source>
        <dbReference type="ARBA" id="ARBA00031529"/>
    </source>
</evidence>